<feature type="region of interest" description="Disordered" evidence="1">
    <location>
        <begin position="24"/>
        <end position="48"/>
    </location>
</feature>
<accession>A0A444W3A2</accession>
<dbReference type="RefSeq" id="WP_165352406.1">
    <property type="nucleotide sequence ID" value="NZ_JUIV01000002.1"/>
</dbReference>
<organism evidence="2 3">
    <name type="scientific">Flavobacterium anhuiense</name>
    <dbReference type="NCBI Taxonomy" id="459526"/>
    <lineage>
        <taxon>Bacteria</taxon>
        <taxon>Pseudomonadati</taxon>
        <taxon>Bacteroidota</taxon>
        <taxon>Flavobacteriia</taxon>
        <taxon>Flavobacteriales</taxon>
        <taxon>Flavobacteriaceae</taxon>
        <taxon>Flavobacterium</taxon>
    </lineage>
</organism>
<proteinExistence type="predicted"/>
<gene>
    <name evidence="2" type="ORF">NU08_0874</name>
</gene>
<evidence type="ECO:0000313" key="3">
    <source>
        <dbReference type="Proteomes" id="UP000290433"/>
    </source>
</evidence>
<dbReference type="EMBL" id="JUIV01000002">
    <property type="protein sequence ID" value="RYJ40118.1"/>
    <property type="molecule type" value="Genomic_DNA"/>
</dbReference>
<comment type="caution">
    <text evidence="2">The sequence shown here is derived from an EMBL/GenBank/DDBJ whole genome shotgun (WGS) entry which is preliminary data.</text>
</comment>
<feature type="compositionally biased region" description="Polar residues" evidence="1">
    <location>
        <begin position="30"/>
        <end position="40"/>
    </location>
</feature>
<dbReference type="AlphaFoldDB" id="A0A444W3A2"/>
<evidence type="ECO:0000256" key="1">
    <source>
        <dbReference type="SAM" id="MobiDB-lite"/>
    </source>
</evidence>
<sequence length="48" mass="5009">MKNNTSTLADFEVEKIDLKTQKIIRGGGTDSTNPSTSDPLKTNGGGNG</sequence>
<reference evidence="2 3" key="1">
    <citation type="submission" date="2014-12" db="EMBL/GenBank/DDBJ databases">
        <title>Genome sequence of Flavobacterium anhuiense RCM74.</title>
        <authorList>
            <person name="Kim J.F."/>
            <person name="Song J.Y."/>
            <person name="Kwak M.-J."/>
            <person name="Lee S.-W."/>
        </authorList>
    </citation>
    <scope>NUCLEOTIDE SEQUENCE [LARGE SCALE GENOMIC DNA]</scope>
    <source>
        <strain evidence="2 3">RCM74</strain>
    </source>
</reference>
<dbReference type="Proteomes" id="UP000290433">
    <property type="component" value="Unassembled WGS sequence"/>
</dbReference>
<name>A0A444W3A2_9FLAO</name>
<protein>
    <submittedName>
        <fullName evidence="2">Uncharacterized protein</fullName>
    </submittedName>
</protein>
<evidence type="ECO:0000313" key="2">
    <source>
        <dbReference type="EMBL" id="RYJ40118.1"/>
    </source>
</evidence>